<keyword evidence="7 16" id="KW-0732">Signal</keyword>
<evidence type="ECO:0000256" key="1">
    <source>
        <dbReference type="ARBA" id="ARBA00004571"/>
    </source>
</evidence>
<keyword evidence="13 14" id="KW-0998">Cell outer membrane</keyword>
<dbReference type="PANTHER" id="PTHR32552:SF74">
    <property type="entry name" value="HYDROXAMATE SIDEROPHORE RECEPTOR FHUE"/>
    <property type="match status" value="1"/>
</dbReference>
<keyword evidence="12 19" id="KW-0675">Receptor</keyword>
<evidence type="ECO:0000256" key="12">
    <source>
        <dbReference type="ARBA" id="ARBA00023170"/>
    </source>
</evidence>
<keyword evidence="10 15" id="KW-0798">TonB box</keyword>
<keyword evidence="3 14" id="KW-0813">Transport</keyword>
<dbReference type="PROSITE" id="PS52016">
    <property type="entry name" value="TONB_DEPENDENT_REC_3"/>
    <property type="match status" value="1"/>
</dbReference>
<evidence type="ECO:0000256" key="7">
    <source>
        <dbReference type="ARBA" id="ARBA00022729"/>
    </source>
</evidence>
<keyword evidence="9" id="KW-0406">Ion transport</keyword>
<evidence type="ECO:0000256" key="11">
    <source>
        <dbReference type="ARBA" id="ARBA00023136"/>
    </source>
</evidence>
<dbReference type="EMBL" id="JAEDAF010000003">
    <property type="protein sequence ID" value="MBH8579489.1"/>
    <property type="molecule type" value="Genomic_DNA"/>
</dbReference>
<evidence type="ECO:0000256" key="4">
    <source>
        <dbReference type="ARBA" id="ARBA00022452"/>
    </source>
</evidence>
<evidence type="ECO:0000256" key="16">
    <source>
        <dbReference type="SAM" id="SignalP"/>
    </source>
</evidence>
<dbReference type="Pfam" id="PF07715">
    <property type="entry name" value="Plug"/>
    <property type="match status" value="1"/>
</dbReference>
<organism evidence="19 20">
    <name type="scientific">Bisbaumannia pacifica</name>
    <dbReference type="NCBI Taxonomy" id="77098"/>
    <lineage>
        <taxon>Bacteria</taxon>
        <taxon>Pseudomonadati</taxon>
        <taxon>Pseudomonadota</taxon>
        <taxon>Gammaproteobacteria</taxon>
        <taxon>Oceanospirillales</taxon>
        <taxon>Halomonadaceae</taxon>
        <taxon>Bisbaumannia</taxon>
    </lineage>
</organism>
<dbReference type="InterPro" id="IPR037066">
    <property type="entry name" value="Plug_dom_sf"/>
</dbReference>
<dbReference type="InterPro" id="IPR012910">
    <property type="entry name" value="Plug_dom"/>
</dbReference>
<dbReference type="AlphaFoldDB" id="A0ABD4L1P8"/>
<feature type="signal peptide" evidence="16">
    <location>
        <begin position="1"/>
        <end position="34"/>
    </location>
</feature>
<evidence type="ECO:0000259" key="18">
    <source>
        <dbReference type="Pfam" id="PF07715"/>
    </source>
</evidence>
<dbReference type="CDD" id="cd01347">
    <property type="entry name" value="ligand_gated_channel"/>
    <property type="match status" value="1"/>
</dbReference>
<evidence type="ECO:0000256" key="6">
    <source>
        <dbReference type="ARBA" id="ARBA00022692"/>
    </source>
</evidence>
<dbReference type="Pfam" id="PF00593">
    <property type="entry name" value="TonB_dep_Rec_b-barrel"/>
    <property type="match status" value="1"/>
</dbReference>
<gene>
    <name evidence="19" type="ORF">I7V36_05200</name>
</gene>
<proteinExistence type="inferred from homology"/>
<sequence length="716" mass="79004">MTPRTPAFAPHPLRLALRRALGLALLLPAGPLLAEEADITLDAVTVEAEAIAVVTEGSERYQAPATDTALGLSLTPRETPQSVSVVTRAQIDDFNLDSVNDVLESTPGIGVERVETDRTYYTARGFDITNFQVDGQGMPFVYDNVQGDLDTYIYDRVEVLRGANGLLSGTGNPAATINFVRKRPTATPQASLGATLGRWDQRRLEVDLAGPLDAAGRVRGRFVAAGEEKDSYLDRMQRSRRVLYGVIEADLGDTTQLTAGHSWQRNDTDSPLWGALPLYYSDGSPTDYDVSTSTSADWAYWNNRDQHSFIELSQAFAGGWEGRATLTHIQRESDSKLFYIYGTPDRDTGSGLFAYPSRYDLENEQWIADLSARGRFELGGREHEAVLGAQWSRSHLQDVSHYGQGIGDPLPPLEEWQGNYPEPAFDASVAGSDWVDRETALYGALRLSASDRLMLLGGLRLADFEGEGENYGDDKTTSHRGILTPYAGAVYDLNDELSLYASYTRIFRPQTEVDRNRDRLDPVEGDALEAGLKAELFDGRLDASLALFQIEQSNLAEAAGTIPGSADTFYRGVDGLTSRGVEATLAGELAPGWQASLGYTVLSIEDADGEAARTHAPRHMLRAMSRYRLPFLAQASVGARLRWQGDIHREQGNGVITRQDDYALVDLMARYDFNERLSATLNLNNVTDEKYLTSLYWAQGFYGAPRHAMLSLDWRY</sequence>
<evidence type="ECO:0000256" key="15">
    <source>
        <dbReference type="RuleBase" id="RU003357"/>
    </source>
</evidence>
<comment type="caution">
    <text evidence="19">The sequence shown here is derived from an EMBL/GenBank/DDBJ whole genome shotgun (WGS) entry which is preliminary data.</text>
</comment>
<comment type="subcellular location">
    <subcellularLocation>
        <location evidence="1 14">Cell outer membrane</location>
        <topology evidence="1 14">Multi-pass membrane protein</topology>
    </subcellularLocation>
</comment>
<evidence type="ECO:0000313" key="20">
    <source>
        <dbReference type="Proteomes" id="UP000651738"/>
    </source>
</evidence>
<feature type="domain" description="TonB-dependent receptor-like beta-barrel" evidence="17">
    <location>
        <begin position="251"/>
        <end position="686"/>
    </location>
</feature>
<evidence type="ECO:0000256" key="13">
    <source>
        <dbReference type="ARBA" id="ARBA00023237"/>
    </source>
</evidence>
<dbReference type="InterPro" id="IPR036942">
    <property type="entry name" value="Beta-barrel_TonB_sf"/>
</dbReference>
<dbReference type="GO" id="GO:0006826">
    <property type="term" value="P:iron ion transport"/>
    <property type="evidence" value="ECO:0007669"/>
    <property type="project" value="UniProtKB-KW"/>
</dbReference>
<keyword evidence="6 14" id="KW-0812">Transmembrane</keyword>
<dbReference type="InterPro" id="IPR000531">
    <property type="entry name" value="Beta-barrel_TonB"/>
</dbReference>
<dbReference type="FunFam" id="2.170.130.10:FF:000010">
    <property type="entry name" value="Ferripyoverdine receptor"/>
    <property type="match status" value="1"/>
</dbReference>
<comment type="similarity">
    <text evidence="2 14 15">Belongs to the TonB-dependent receptor family.</text>
</comment>
<evidence type="ECO:0000256" key="10">
    <source>
        <dbReference type="ARBA" id="ARBA00023077"/>
    </source>
</evidence>
<feature type="domain" description="TonB-dependent receptor plug" evidence="18">
    <location>
        <begin position="76"/>
        <end position="175"/>
    </location>
</feature>
<evidence type="ECO:0000256" key="5">
    <source>
        <dbReference type="ARBA" id="ARBA00022496"/>
    </source>
</evidence>
<keyword evidence="4 14" id="KW-1134">Transmembrane beta strand</keyword>
<evidence type="ECO:0000313" key="19">
    <source>
        <dbReference type="EMBL" id="MBH8579489.1"/>
    </source>
</evidence>
<protein>
    <submittedName>
        <fullName evidence="19">TonB-dependent siderophore receptor</fullName>
    </submittedName>
</protein>
<name>A0ABD4L1P8_9GAMM</name>
<keyword evidence="5" id="KW-0410">Iron transport</keyword>
<accession>A0ABD4L1P8</accession>
<evidence type="ECO:0000256" key="8">
    <source>
        <dbReference type="ARBA" id="ARBA00023004"/>
    </source>
</evidence>
<dbReference type="RefSeq" id="WP_198057220.1">
    <property type="nucleotide sequence ID" value="NZ_JAEDAF010000003.1"/>
</dbReference>
<evidence type="ECO:0000256" key="9">
    <source>
        <dbReference type="ARBA" id="ARBA00023065"/>
    </source>
</evidence>
<dbReference type="NCBIfam" id="TIGR01783">
    <property type="entry name" value="TonB-siderophor"/>
    <property type="match status" value="1"/>
</dbReference>
<dbReference type="SUPFAM" id="SSF56935">
    <property type="entry name" value="Porins"/>
    <property type="match status" value="1"/>
</dbReference>
<dbReference type="PANTHER" id="PTHR32552">
    <property type="entry name" value="FERRICHROME IRON RECEPTOR-RELATED"/>
    <property type="match status" value="1"/>
</dbReference>
<evidence type="ECO:0000256" key="2">
    <source>
        <dbReference type="ARBA" id="ARBA00009810"/>
    </source>
</evidence>
<evidence type="ECO:0000259" key="17">
    <source>
        <dbReference type="Pfam" id="PF00593"/>
    </source>
</evidence>
<reference evidence="19 20" key="1">
    <citation type="submission" date="2020-12" db="EMBL/GenBank/DDBJ databases">
        <title>Draft genome sequence of Halomonas pacifica strain CARE-V15.</title>
        <authorList>
            <person name="Vignesh N."/>
            <person name="Thabitha A."/>
            <person name="Saravanan R."/>
            <person name="Manigandan V."/>
        </authorList>
    </citation>
    <scope>NUCLEOTIDE SEQUENCE [LARGE SCALE GENOMIC DNA]</scope>
    <source>
        <strain evidence="19 20">CARE-V15</strain>
    </source>
</reference>
<evidence type="ECO:0000256" key="3">
    <source>
        <dbReference type="ARBA" id="ARBA00022448"/>
    </source>
</evidence>
<dbReference type="InterPro" id="IPR010105">
    <property type="entry name" value="TonB_sidphr_rcpt"/>
</dbReference>
<dbReference type="Proteomes" id="UP000651738">
    <property type="component" value="Unassembled WGS sequence"/>
</dbReference>
<feature type="chain" id="PRO_5044835145" evidence="16">
    <location>
        <begin position="35"/>
        <end position="716"/>
    </location>
</feature>
<keyword evidence="8" id="KW-0408">Iron</keyword>
<dbReference type="Gene3D" id="2.170.130.10">
    <property type="entry name" value="TonB-dependent receptor, plug domain"/>
    <property type="match status" value="1"/>
</dbReference>
<dbReference type="Gene3D" id="2.40.170.20">
    <property type="entry name" value="TonB-dependent receptor, beta-barrel domain"/>
    <property type="match status" value="1"/>
</dbReference>
<evidence type="ECO:0000256" key="14">
    <source>
        <dbReference type="PROSITE-ProRule" id="PRU01360"/>
    </source>
</evidence>
<dbReference type="GO" id="GO:0009279">
    <property type="term" value="C:cell outer membrane"/>
    <property type="evidence" value="ECO:0007669"/>
    <property type="project" value="UniProtKB-SubCell"/>
</dbReference>
<dbReference type="InterPro" id="IPR039426">
    <property type="entry name" value="TonB-dep_rcpt-like"/>
</dbReference>
<keyword evidence="11 14" id="KW-0472">Membrane</keyword>